<protein>
    <submittedName>
        <fullName evidence="3">Sugar phosphate isomerase/epimerase</fullName>
    </submittedName>
</protein>
<dbReference type="PANTHER" id="PTHR12110">
    <property type="entry name" value="HYDROXYPYRUVATE ISOMERASE"/>
    <property type="match status" value="1"/>
</dbReference>
<dbReference type="Gene3D" id="3.20.20.150">
    <property type="entry name" value="Divalent-metal-dependent TIM barrel enzymes"/>
    <property type="match status" value="1"/>
</dbReference>
<comment type="caution">
    <text evidence="3">The sequence shown here is derived from an EMBL/GenBank/DDBJ whole genome shotgun (WGS) entry which is preliminary data.</text>
</comment>
<dbReference type="GO" id="GO:0016853">
    <property type="term" value="F:isomerase activity"/>
    <property type="evidence" value="ECO:0007669"/>
    <property type="project" value="UniProtKB-KW"/>
</dbReference>
<dbReference type="Proteomes" id="UP000433493">
    <property type="component" value="Unassembled WGS sequence"/>
</dbReference>
<sequence>MIQIGMSTSCTFPKSLDASFKIAKRAGFDGMEVMVSTEDATRSAAALRALTRKHDLPVLAIHAPVLFFTQFVWGTNPAVKLERSVELAYDCGASTVVVHPPFRWQGSYARNFLELVRRLEQTTGVKVAVENMFPWNIGGGNGRQAYLPGIDPTEMDCDSITLDFSHAALSGENALDMARTAGKRLAHIHLCDGQAPGQNGKKLWDEHLPPGLGGQPVAETLQYLDDIQFKGHVVAEVNTRSAKSETDRLRVLTQTVEFARRNLRQH</sequence>
<gene>
    <name evidence="3" type="ORF">F8O05_14630</name>
</gene>
<accession>A0A7J5B751</accession>
<keyword evidence="3" id="KW-0413">Isomerase</keyword>
<keyword evidence="4" id="KW-1185">Reference proteome</keyword>
<dbReference type="EMBL" id="WBKB01000015">
    <property type="protein sequence ID" value="KAB1640488.1"/>
    <property type="molecule type" value="Genomic_DNA"/>
</dbReference>
<reference evidence="3 4" key="1">
    <citation type="submission" date="2019-09" db="EMBL/GenBank/DDBJ databases">
        <title>Phylogeny of genus Pseudoclavibacter and closely related genus.</title>
        <authorList>
            <person name="Li Y."/>
        </authorList>
    </citation>
    <scope>NUCLEOTIDE SEQUENCE [LARGE SCALE GENOMIC DNA]</scope>
    <source>
        <strain evidence="3 4">KCTC 13959</strain>
    </source>
</reference>
<organism evidence="3 4">
    <name type="scientific">Gulosibacter chungangensis</name>
    <dbReference type="NCBI Taxonomy" id="979746"/>
    <lineage>
        <taxon>Bacteria</taxon>
        <taxon>Bacillati</taxon>
        <taxon>Actinomycetota</taxon>
        <taxon>Actinomycetes</taxon>
        <taxon>Micrococcales</taxon>
        <taxon>Microbacteriaceae</taxon>
        <taxon>Gulosibacter</taxon>
    </lineage>
</organism>
<proteinExistence type="predicted"/>
<dbReference type="PANTHER" id="PTHR12110:SF47">
    <property type="match status" value="1"/>
</dbReference>
<feature type="domain" description="Xylose isomerase-like TIM barrel" evidence="2">
    <location>
        <begin position="20"/>
        <end position="250"/>
    </location>
</feature>
<dbReference type="InterPro" id="IPR036237">
    <property type="entry name" value="Xyl_isomerase-like_sf"/>
</dbReference>
<name>A0A7J5B751_9MICO</name>
<keyword evidence="1" id="KW-0119">Carbohydrate metabolism</keyword>
<dbReference type="AlphaFoldDB" id="A0A7J5B751"/>
<dbReference type="InterPro" id="IPR050312">
    <property type="entry name" value="IolE/XylAMocC-like"/>
</dbReference>
<evidence type="ECO:0000259" key="2">
    <source>
        <dbReference type="Pfam" id="PF01261"/>
    </source>
</evidence>
<evidence type="ECO:0000256" key="1">
    <source>
        <dbReference type="ARBA" id="ARBA00023277"/>
    </source>
</evidence>
<dbReference type="Pfam" id="PF01261">
    <property type="entry name" value="AP_endonuc_2"/>
    <property type="match status" value="1"/>
</dbReference>
<evidence type="ECO:0000313" key="3">
    <source>
        <dbReference type="EMBL" id="KAB1640488.1"/>
    </source>
</evidence>
<dbReference type="SUPFAM" id="SSF51658">
    <property type="entry name" value="Xylose isomerase-like"/>
    <property type="match status" value="1"/>
</dbReference>
<evidence type="ECO:0000313" key="4">
    <source>
        <dbReference type="Proteomes" id="UP000433493"/>
    </source>
</evidence>
<dbReference type="OrthoDB" id="3248123at2"/>
<dbReference type="InterPro" id="IPR013022">
    <property type="entry name" value="Xyl_isomerase-like_TIM-brl"/>
</dbReference>